<dbReference type="EnsemblMetazoa" id="CPIJ007055-RA">
    <property type="protein sequence ID" value="CPIJ007055-PA"/>
    <property type="gene ID" value="CPIJ007055"/>
</dbReference>
<dbReference type="InterPro" id="IPR036865">
    <property type="entry name" value="CRAL-TRIO_dom_sf"/>
</dbReference>
<dbReference type="PROSITE" id="PS50191">
    <property type="entry name" value="CRAL_TRIO"/>
    <property type="match status" value="1"/>
</dbReference>
<evidence type="ECO:0000313" key="3">
    <source>
        <dbReference type="Proteomes" id="UP000002320"/>
    </source>
</evidence>
<dbReference type="InterPro" id="IPR036273">
    <property type="entry name" value="CRAL/TRIO_N_dom_sf"/>
</dbReference>
<dbReference type="PRINTS" id="PR00180">
    <property type="entry name" value="CRETINALDHBP"/>
</dbReference>
<organism evidence="2 3">
    <name type="scientific">Culex quinquefasciatus</name>
    <name type="common">Southern house mosquito</name>
    <name type="synonym">Culex pungens</name>
    <dbReference type="NCBI Taxonomy" id="7176"/>
    <lineage>
        <taxon>Eukaryota</taxon>
        <taxon>Metazoa</taxon>
        <taxon>Ecdysozoa</taxon>
        <taxon>Arthropoda</taxon>
        <taxon>Hexapoda</taxon>
        <taxon>Insecta</taxon>
        <taxon>Pterygota</taxon>
        <taxon>Neoptera</taxon>
        <taxon>Endopterygota</taxon>
        <taxon>Diptera</taxon>
        <taxon>Nematocera</taxon>
        <taxon>Culicoidea</taxon>
        <taxon>Culicidae</taxon>
        <taxon>Culicinae</taxon>
        <taxon>Culicini</taxon>
        <taxon>Culex</taxon>
        <taxon>Culex</taxon>
    </lineage>
</organism>
<dbReference type="Gene3D" id="3.40.525.10">
    <property type="entry name" value="CRAL-TRIO lipid binding domain"/>
    <property type="match status" value="1"/>
</dbReference>
<dbReference type="InParanoid" id="A0A1S4JIJ0"/>
<dbReference type="VEuPathDB" id="VectorBase:CPIJ007055"/>
<sequence>MPEIEALRHQPSTKLHPSAKTGGVGKQNDNNNNHDSVEPAPEATPGQQQQKSLYADDAKKSAKIKELRKLVENCDDFVRRVDDLFLCRFLNCCDWNVEEAQQRMCKLFKLKYDHPEWFVDKPLVHYEDLLNRNIKFVLDKRDKKGRRIFVSRLGALDINVSSATDLAHLDELWVEYMLNDLETQQNGIVCLLDMSGYSIKSMRYLTPGNIRIGSAKADLLPVKHMEFHVVNSSVLLNAAVAILFPVLSKQIKESVHFHYTNWNSLHAHLGKEALPSEYGGSNGTGFNFEKLNRQLFDMEAHYNNIIRFGYELKPHVDRSKYTKYFQNADKSKSLKKKNKNKKDGNVTEE</sequence>
<dbReference type="VEuPathDB" id="VectorBase:CQUJHB005939"/>
<dbReference type="GO" id="GO:0016020">
    <property type="term" value="C:membrane"/>
    <property type="evidence" value="ECO:0007669"/>
    <property type="project" value="TreeGrafter"/>
</dbReference>
<dbReference type="OrthoDB" id="1434354at2759"/>
<dbReference type="PANTHER" id="PTHR10174:SF226">
    <property type="entry name" value="CLAVESIN-1-LIKE PROTEIN"/>
    <property type="match status" value="1"/>
</dbReference>
<dbReference type="SMART" id="SM01100">
    <property type="entry name" value="CRAL_TRIO_N"/>
    <property type="match status" value="1"/>
</dbReference>
<dbReference type="InterPro" id="IPR001251">
    <property type="entry name" value="CRAL-TRIO_dom"/>
</dbReference>
<proteinExistence type="predicted"/>
<dbReference type="CDD" id="cd00170">
    <property type="entry name" value="SEC14"/>
    <property type="match status" value="1"/>
</dbReference>
<name>A0A1S4JIJ0_CULQU</name>
<feature type="region of interest" description="Disordered" evidence="1">
    <location>
        <begin position="1"/>
        <end position="55"/>
    </location>
</feature>
<keyword evidence="3" id="KW-1185">Reference proteome</keyword>
<dbReference type="Gene3D" id="1.10.8.20">
    <property type="entry name" value="N-terminal domain of phosphatidylinositol transfer protein sec14p"/>
    <property type="match status" value="1"/>
</dbReference>
<accession>A0A1S4JIJ0</accession>
<dbReference type="Pfam" id="PF00650">
    <property type="entry name" value="CRAL_TRIO"/>
    <property type="match status" value="1"/>
</dbReference>
<dbReference type="AlphaFoldDB" id="A0A1S4JIJ0"/>
<evidence type="ECO:0000256" key="1">
    <source>
        <dbReference type="SAM" id="MobiDB-lite"/>
    </source>
</evidence>
<evidence type="ECO:0000313" key="2">
    <source>
        <dbReference type="EnsemblMetazoa" id="CPIJ007055-PA"/>
    </source>
</evidence>
<reference evidence="2" key="1">
    <citation type="submission" date="2020-05" db="UniProtKB">
        <authorList>
            <consortium name="EnsemblMetazoa"/>
        </authorList>
    </citation>
    <scope>IDENTIFICATION</scope>
    <source>
        <strain evidence="2">JHB</strain>
    </source>
</reference>
<dbReference type="GO" id="GO:1902936">
    <property type="term" value="F:phosphatidylinositol bisphosphate binding"/>
    <property type="evidence" value="ECO:0007669"/>
    <property type="project" value="TreeGrafter"/>
</dbReference>
<dbReference type="SMART" id="SM00516">
    <property type="entry name" value="SEC14"/>
    <property type="match status" value="1"/>
</dbReference>
<dbReference type="Proteomes" id="UP000002320">
    <property type="component" value="Unassembled WGS sequence"/>
</dbReference>
<dbReference type="SUPFAM" id="SSF52087">
    <property type="entry name" value="CRAL/TRIO domain"/>
    <property type="match status" value="1"/>
</dbReference>
<dbReference type="PANTHER" id="PTHR10174">
    <property type="entry name" value="ALPHA-TOCOPHEROL TRANSFER PROTEIN-RELATED"/>
    <property type="match status" value="1"/>
</dbReference>
<protein>
    <submittedName>
        <fullName evidence="2">Uncharacterized protein</fullName>
    </submittedName>
</protein>
<dbReference type="InterPro" id="IPR011074">
    <property type="entry name" value="CRAL/TRIO_N_dom"/>
</dbReference>
<dbReference type="Gene3D" id="1.20.5.1200">
    <property type="entry name" value="Alpha-tocopherol transfer"/>
    <property type="match status" value="1"/>
</dbReference>
<dbReference type="SUPFAM" id="SSF46938">
    <property type="entry name" value="CRAL/TRIO N-terminal domain"/>
    <property type="match status" value="1"/>
</dbReference>